<proteinExistence type="predicted"/>
<dbReference type="PROSITE" id="PS00175">
    <property type="entry name" value="PG_MUTASE"/>
    <property type="match status" value="1"/>
</dbReference>
<dbReference type="SUPFAM" id="SSF53254">
    <property type="entry name" value="Phosphoglycerate mutase-like"/>
    <property type="match status" value="1"/>
</dbReference>
<sequence>MSERRLILIRHGQTEYNATGRMQGQLDTDLSETGLAQVQAAAQVVADWPVSTVVASDLRRARDTANVLAARWGVPVATDARLRETDLGRWQAASHHEIDRDYPGQRAYWRHDPTWAPPGGETRLQVADRAEAVVRELLAGGAFDGGHVVLVAHGGTIAALTARLLGVRHEDYPMLSGLGNVCWAQLVARPRFMDARDHAPHQPAVDGSTVPMAPAVGEEAQVNPRWHLEGWNVGVNAAAPMSAPSPDEGGEDAPS</sequence>
<dbReference type="GO" id="GO:0016791">
    <property type="term" value="F:phosphatase activity"/>
    <property type="evidence" value="ECO:0007669"/>
    <property type="project" value="TreeGrafter"/>
</dbReference>
<dbReference type="Gene3D" id="3.40.50.1240">
    <property type="entry name" value="Phosphoglycerate mutase-like"/>
    <property type="match status" value="1"/>
</dbReference>
<dbReference type="Proteomes" id="UP000251577">
    <property type="component" value="Unassembled WGS sequence"/>
</dbReference>
<feature type="binding site" evidence="2">
    <location>
        <begin position="10"/>
        <end position="17"/>
    </location>
    <ligand>
        <name>substrate</name>
    </ligand>
</feature>
<dbReference type="Pfam" id="PF00300">
    <property type="entry name" value="His_Phos_1"/>
    <property type="match status" value="1"/>
</dbReference>
<dbReference type="PANTHER" id="PTHR48100:SF62">
    <property type="entry name" value="GLUCOSYL-3-PHOSPHOGLYCERATE PHOSPHATASE"/>
    <property type="match status" value="1"/>
</dbReference>
<dbReference type="InterPro" id="IPR029033">
    <property type="entry name" value="His_PPase_superfam"/>
</dbReference>
<evidence type="ECO:0000313" key="4">
    <source>
        <dbReference type="Proteomes" id="UP000251577"/>
    </source>
</evidence>
<feature type="binding site" evidence="2">
    <location>
        <position position="60"/>
    </location>
    <ligand>
        <name>substrate</name>
    </ligand>
</feature>
<gene>
    <name evidence="3" type="ORF">DLJ54_00595</name>
</gene>
<name>A0A364V8V9_9CORY</name>
<evidence type="ECO:0000256" key="1">
    <source>
        <dbReference type="PIRSR" id="PIRSR613078-1"/>
    </source>
</evidence>
<dbReference type="RefSeq" id="WP_113629950.1">
    <property type="nucleotide sequence ID" value="NZ_QHCV01000004.1"/>
</dbReference>
<protein>
    <submittedName>
        <fullName evidence="3">Histidine phosphatase family protein</fullName>
    </submittedName>
</protein>
<dbReference type="InterPro" id="IPR050275">
    <property type="entry name" value="PGM_Phosphatase"/>
</dbReference>
<dbReference type="GO" id="GO:0005737">
    <property type="term" value="C:cytoplasm"/>
    <property type="evidence" value="ECO:0007669"/>
    <property type="project" value="TreeGrafter"/>
</dbReference>
<dbReference type="SMART" id="SM00855">
    <property type="entry name" value="PGAM"/>
    <property type="match status" value="1"/>
</dbReference>
<dbReference type="PANTHER" id="PTHR48100">
    <property type="entry name" value="BROAD-SPECIFICITY PHOSPHATASE YOR283W-RELATED"/>
    <property type="match status" value="1"/>
</dbReference>
<dbReference type="EMBL" id="QHCV01000004">
    <property type="protein sequence ID" value="RAV33006.1"/>
    <property type="molecule type" value="Genomic_DNA"/>
</dbReference>
<evidence type="ECO:0000256" key="2">
    <source>
        <dbReference type="PIRSR" id="PIRSR613078-2"/>
    </source>
</evidence>
<dbReference type="AlphaFoldDB" id="A0A364V8V9"/>
<reference evidence="3 4" key="1">
    <citation type="journal article" date="2018" name="Syst. Appl. Microbiol.">
        <title>Corynebacterium heidelbergense sp. nov., isolated from the preen glands of Egyptian geese (Alopochen aegyptiacus).</title>
        <authorList>
            <person name="Braun M.S."/>
            <person name="Wang E."/>
            <person name="Zimmermann S."/>
            <person name="Wink M."/>
        </authorList>
    </citation>
    <scope>NUCLEOTIDE SEQUENCE [LARGE SCALE GENOMIC DNA]</scope>
    <source>
        <strain evidence="3 4">647</strain>
    </source>
</reference>
<keyword evidence="4" id="KW-1185">Reference proteome</keyword>
<evidence type="ECO:0000313" key="3">
    <source>
        <dbReference type="EMBL" id="RAV33006.1"/>
    </source>
</evidence>
<feature type="active site" description="Proton donor/acceptor" evidence="1">
    <location>
        <position position="84"/>
    </location>
</feature>
<comment type="caution">
    <text evidence="3">The sequence shown here is derived from an EMBL/GenBank/DDBJ whole genome shotgun (WGS) entry which is preliminary data.</text>
</comment>
<feature type="active site" description="Tele-phosphohistidine intermediate" evidence="1">
    <location>
        <position position="11"/>
    </location>
</feature>
<organism evidence="3 4">
    <name type="scientific">Corynebacterium heidelbergense</name>
    <dbReference type="NCBI Taxonomy" id="2055947"/>
    <lineage>
        <taxon>Bacteria</taxon>
        <taxon>Bacillati</taxon>
        <taxon>Actinomycetota</taxon>
        <taxon>Actinomycetes</taxon>
        <taxon>Mycobacteriales</taxon>
        <taxon>Corynebacteriaceae</taxon>
        <taxon>Corynebacterium</taxon>
    </lineage>
</organism>
<accession>A0A364V8V9</accession>
<dbReference type="InterPro" id="IPR013078">
    <property type="entry name" value="His_Pase_superF_clade-1"/>
</dbReference>
<dbReference type="InterPro" id="IPR001345">
    <property type="entry name" value="PG/BPGM_mutase_AS"/>
</dbReference>
<dbReference type="CDD" id="cd07067">
    <property type="entry name" value="HP_PGM_like"/>
    <property type="match status" value="1"/>
</dbReference>